<organism evidence="2">
    <name type="scientific">uncultured delta proteobacterium</name>
    <dbReference type="NCBI Taxonomy" id="34034"/>
    <lineage>
        <taxon>Bacteria</taxon>
        <taxon>Deltaproteobacteria</taxon>
        <taxon>environmental samples</taxon>
    </lineage>
</organism>
<feature type="transmembrane region" description="Helical" evidence="1">
    <location>
        <begin position="6"/>
        <end position="27"/>
    </location>
</feature>
<evidence type="ECO:0000313" key="2">
    <source>
        <dbReference type="EMBL" id="SBW09926.1"/>
    </source>
</evidence>
<evidence type="ECO:0000256" key="1">
    <source>
        <dbReference type="SAM" id="Phobius"/>
    </source>
</evidence>
<accession>A0A212KDZ8</accession>
<dbReference type="EMBL" id="FLUQ01000005">
    <property type="protein sequence ID" value="SBW09926.1"/>
    <property type="molecule type" value="Genomic_DNA"/>
</dbReference>
<protein>
    <submittedName>
        <fullName evidence="2">Uncharacterized protein</fullName>
    </submittedName>
</protein>
<dbReference type="AlphaFoldDB" id="A0A212KDZ8"/>
<reference evidence="2" key="1">
    <citation type="submission" date="2016-04" db="EMBL/GenBank/DDBJ databases">
        <authorList>
            <person name="Evans L.H."/>
            <person name="Alamgir A."/>
            <person name="Owens N."/>
            <person name="Weber N.D."/>
            <person name="Virtaneva K."/>
            <person name="Barbian K."/>
            <person name="Babar A."/>
            <person name="Rosenke K."/>
        </authorList>
    </citation>
    <scope>NUCLEOTIDE SEQUENCE</scope>
    <source>
        <strain evidence="2">86</strain>
    </source>
</reference>
<name>A0A212KDZ8_9DELT</name>
<gene>
    <name evidence="2" type="ORF">KL86DPRO_50322</name>
</gene>
<feature type="transmembrane region" description="Helical" evidence="1">
    <location>
        <begin position="39"/>
        <end position="57"/>
    </location>
</feature>
<proteinExistence type="predicted"/>
<feature type="transmembrane region" description="Helical" evidence="1">
    <location>
        <begin position="63"/>
        <end position="81"/>
    </location>
</feature>
<keyword evidence="1" id="KW-1133">Transmembrane helix</keyword>
<sequence>MPLDLLPWLGLGSQMAGALVLFFSGGLGLGTRAYSARGTALGLAFFGAGCVSLAVFALFERNFLLTGVQLLAAVLVFAGVARKAKGRRNGS</sequence>
<keyword evidence="1" id="KW-0812">Transmembrane</keyword>
<keyword evidence="1" id="KW-0472">Membrane</keyword>